<proteinExistence type="predicted"/>
<keyword evidence="2" id="KW-1185">Reference proteome</keyword>
<dbReference type="SUPFAM" id="SSF51735">
    <property type="entry name" value="NAD(P)-binding Rossmann-fold domains"/>
    <property type="match status" value="1"/>
</dbReference>
<evidence type="ECO:0008006" key="3">
    <source>
        <dbReference type="Google" id="ProtNLM"/>
    </source>
</evidence>
<evidence type="ECO:0000313" key="1">
    <source>
        <dbReference type="EMBL" id="KAK4186488.1"/>
    </source>
</evidence>
<dbReference type="EMBL" id="MU864422">
    <property type="protein sequence ID" value="KAK4186488.1"/>
    <property type="molecule type" value="Genomic_DNA"/>
</dbReference>
<dbReference type="PANTHER" id="PTHR14097">
    <property type="entry name" value="OXIDOREDUCTASE HTATIP2"/>
    <property type="match status" value="1"/>
</dbReference>
<accession>A0AAN7AGL6</accession>
<reference evidence="1" key="1">
    <citation type="journal article" date="2023" name="Mol. Phylogenet. Evol.">
        <title>Genome-scale phylogeny and comparative genomics of the fungal order Sordariales.</title>
        <authorList>
            <person name="Hensen N."/>
            <person name="Bonometti L."/>
            <person name="Westerberg I."/>
            <person name="Brannstrom I.O."/>
            <person name="Guillou S."/>
            <person name="Cros-Aarteil S."/>
            <person name="Calhoun S."/>
            <person name="Haridas S."/>
            <person name="Kuo A."/>
            <person name="Mondo S."/>
            <person name="Pangilinan J."/>
            <person name="Riley R."/>
            <person name="LaButti K."/>
            <person name="Andreopoulos B."/>
            <person name="Lipzen A."/>
            <person name="Chen C."/>
            <person name="Yan M."/>
            <person name="Daum C."/>
            <person name="Ng V."/>
            <person name="Clum A."/>
            <person name="Steindorff A."/>
            <person name="Ohm R.A."/>
            <person name="Martin F."/>
            <person name="Silar P."/>
            <person name="Natvig D.O."/>
            <person name="Lalanne C."/>
            <person name="Gautier V."/>
            <person name="Ament-Velasquez S.L."/>
            <person name="Kruys A."/>
            <person name="Hutchinson M.I."/>
            <person name="Powell A.J."/>
            <person name="Barry K."/>
            <person name="Miller A.N."/>
            <person name="Grigoriev I.V."/>
            <person name="Debuchy R."/>
            <person name="Gladieux P."/>
            <person name="Hiltunen Thoren M."/>
            <person name="Johannesson H."/>
        </authorList>
    </citation>
    <scope>NUCLEOTIDE SEQUENCE</scope>
    <source>
        <strain evidence="1">PSN309</strain>
    </source>
</reference>
<comment type="caution">
    <text evidence="1">The sequence shown here is derived from an EMBL/GenBank/DDBJ whole genome shotgun (WGS) entry which is preliminary data.</text>
</comment>
<dbReference type="InterPro" id="IPR036291">
    <property type="entry name" value="NAD(P)-bd_dom_sf"/>
</dbReference>
<protein>
    <recommendedName>
        <fullName evidence="3">NAD(P)-binding domain-containing protein</fullName>
    </recommendedName>
</protein>
<dbReference type="PANTHER" id="PTHR14097:SF9">
    <property type="entry name" value="EPIMERASE, PUTATIVE (AFU_ORTHOLOGUE AFUA_8G07320)-RELATED"/>
    <property type="match status" value="1"/>
</dbReference>
<gene>
    <name evidence="1" type="ORF">QBC35DRAFT_387055</name>
</gene>
<dbReference type="AlphaFoldDB" id="A0AAN7AGL6"/>
<dbReference type="Gene3D" id="3.40.50.720">
    <property type="entry name" value="NAD(P)-binding Rossmann-like Domain"/>
    <property type="match status" value="1"/>
</dbReference>
<organism evidence="1 2">
    <name type="scientific">Podospora australis</name>
    <dbReference type="NCBI Taxonomy" id="1536484"/>
    <lineage>
        <taxon>Eukaryota</taxon>
        <taxon>Fungi</taxon>
        <taxon>Dikarya</taxon>
        <taxon>Ascomycota</taxon>
        <taxon>Pezizomycotina</taxon>
        <taxon>Sordariomycetes</taxon>
        <taxon>Sordariomycetidae</taxon>
        <taxon>Sordariales</taxon>
        <taxon>Podosporaceae</taxon>
        <taxon>Podospora</taxon>
    </lineage>
</organism>
<reference evidence="1" key="2">
    <citation type="submission" date="2023-05" db="EMBL/GenBank/DDBJ databases">
        <authorList>
            <consortium name="Lawrence Berkeley National Laboratory"/>
            <person name="Steindorff A."/>
            <person name="Hensen N."/>
            <person name="Bonometti L."/>
            <person name="Westerberg I."/>
            <person name="Brannstrom I.O."/>
            <person name="Guillou S."/>
            <person name="Cros-Aarteil S."/>
            <person name="Calhoun S."/>
            <person name="Haridas S."/>
            <person name="Kuo A."/>
            <person name="Mondo S."/>
            <person name="Pangilinan J."/>
            <person name="Riley R."/>
            <person name="Labutti K."/>
            <person name="Andreopoulos B."/>
            <person name="Lipzen A."/>
            <person name="Chen C."/>
            <person name="Yanf M."/>
            <person name="Daum C."/>
            <person name="Ng V."/>
            <person name="Clum A."/>
            <person name="Ohm R."/>
            <person name="Martin F."/>
            <person name="Silar P."/>
            <person name="Natvig D."/>
            <person name="Lalanne C."/>
            <person name="Gautier V."/>
            <person name="Ament-Velasquez S.L."/>
            <person name="Kruys A."/>
            <person name="Hutchinson M.I."/>
            <person name="Powell A.J."/>
            <person name="Barry K."/>
            <person name="Miller A.N."/>
            <person name="Grigoriev I.V."/>
            <person name="Debuchy R."/>
            <person name="Gladieux P."/>
            <person name="Thoren M.H."/>
            <person name="Johannesson H."/>
        </authorList>
    </citation>
    <scope>NUCLEOTIDE SEQUENCE</scope>
    <source>
        <strain evidence="1">PSN309</strain>
    </source>
</reference>
<name>A0AAN7AGL6_9PEZI</name>
<sequence length="239" mass="25615">MKLIIAGSTGFVGTELVRQALSLPSITSVVALSRRTTPVPSSLAPNADLSKLKSVACEDFGNYSDEVKKELSNADACIWTIALTPSRYRAVPWDEAVRICSGYAVYALETISKLSDANRPFKFVYFSGSSAVRDPAQKPLILGDYLVMRGEAENKVLKYAAGSNGKVEACILKPGLITAPGKTNIVVQALATVGRALIGLPKIDVGDLSSALLSQIVRREGFEKDTLFSEDMERIAKAA</sequence>
<dbReference type="Proteomes" id="UP001302126">
    <property type="component" value="Unassembled WGS sequence"/>
</dbReference>
<evidence type="ECO:0000313" key="2">
    <source>
        <dbReference type="Proteomes" id="UP001302126"/>
    </source>
</evidence>